<proteinExistence type="predicted"/>
<evidence type="ECO:0000313" key="2">
    <source>
        <dbReference type="Proteomes" id="UP000015502"/>
    </source>
</evidence>
<dbReference type="AlphaFoldDB" id="H3ZQX4"/>
<dbReference type="Proteomes" id="UP000015502">
    <property type="component" value="Chromosome"/>
</dbReference>
<dbReference type="GeneID" id="16549050"/>
<dbReference type="RefSeq" id="WP_004069883.1">
    <property type="nucleotide sequence ID" value="NC_022084.1"/>
</dbReference>
<keyword evidence="2" id="KW-1185">Reference proteome</keyword>
<dbReference type="OrthoDB" id="102125at2157"/>
<dbReference type="HOGENOM" id="CLU_1253648_0_0_2"/>
<sequence length="221" mass="25523">MNKRIPLVLILLLVSSTLAYLWINSQNSQVSSWEEKKYYIGEMPPRKRIVLLELPHFNYEKIKMYTIETLKPNQSVSCSEGEFIEFQSENETDKDFACLSRVSGEIVELPIEELWNLSENATVYYSPLVIVRTPPPIEINGTEYVIGVNALYYCDPAKKETRIRKMAFYYPASDKILQFVIPVNSSLIEEFKGRTVLYVLDVVDIEDIILVAKYSPWCISS</sequence>
<dbReference type="KEGG" id="tlt:OCC_09766"/>
<reference evidence="1 2" key="1">
    <citation type="journal article" date="2012" name="J. Bacteriol.">
        <title>Genome sequence of the model hyperthermophilic archaeon Thermococcus litoralis NS-C.</title>
        <authorList>
            <person name="Gardner A.F."/>
            <person name="Kumar S."/>
            <person name="Perler F.B."/>
        </authorList>
    </citation>
    <scope>NUCLEOTIDE SEQUENCE [LARGE SCALE GENOMIC DNA]</scope>
    <source>
        <strain evidence="2">ATCC 51850 / DSM 5473 / JCM 8560 / NS-C</strain>
    </source>
</reference>
<name>H3ZQX4_THELN</name>
<dbReference type="PaxDb" id="523849-OCC_09766"/>
<accession>H3ZQX4</accession>
<protein>
    <submittedName>
        <fullName evidence="1">Uncharacterized protein</fullName>
    </submittedName>
</protein>
<organism evidence="1 2">
    <name type="scientific">Thermococcus litoralis (strain ATCC 51850 / DSM 5473 / JCM 8560 / NS-C)</name>
    <dbReference type="NCBI Taxonomy" id="523849"/>
    <lineage>
        <taxon>Archaea</taxon>
        <taxon>Methanobacteriati</taxon>
        <taxon>Methanobacteriota</taxon>
        <taxon>Thermococci</taxon>
        <taxon>Thermococcales</taxon>
        <taxon>Thermococcaceae</taxon>
        <taxon>Thermococcus</taxon>
    </lineage>
</organism>
<gene>
    <name evidence="1" type="ORF">OCC_09766</name>
</gene>
<evidence type="ECO:0000313" key="1">
    <source>
        <dbReference type="EMBL" id="EHR77700.1"/>
    </source>
</evidence>
<dbReference type="EMBL" id="CP006670">
    <property type="protein sequence ID" value="EHR77700.1"/>
    <property type="molecule type" value="Genomic_DNA"/>
</dbReference>